<evidence type="ECO:0000313" key="3">
    <source>
        <dbReference type="EMBL" id="CAJ1934156.1"/>
    </source>
</evidence>
<proteinExistence type="predicted"/>
<accession>A0AAD2FF12</accession>
<protein>
    <recommendedName>
        <fullName evidence="2">ShKT domain-containing protein</fullName>
    </recommendedName>
</protein>
<dbReference type="PROSITE" id="PS51670">
    <property type="entry name" value="SHKT"/>
    <property type="match status" value="1"/>
</dbReference>
<feature type="signal peptide" evidence="1">
    <location>
        <begin position="1"/>
        <end position="20"/>
    </location>
</feature>
<sequence length="383" mass="44746">MKITSLLWLCAFTLPQYVCSETEEERIAARLERGYQWPPSDSDYKPNTPGWKKLFEHRLRQVEEMEDKSSRFEAYVQTLSASIVQPNFTEHGFGLARAPDDLMDALRQGIYDGLKAGPREEAHYPAIAGKRPWFIDRPDLMTRVLKELQHFPEAWSNMELTPEIAYGFRLYRNQSNLYMHVDKPETHVISFILHIDSSEDAEPWPILIEDYHGTTHEVILKSGDMLFYESSKCFHGRPHTFHGSWYSSVFVHYYPKYGYKETFNDREKVWALPNHWQDDPKTHHEAPIVMHGTTFEEPSCPNGWCQTKWTKKWSGPGKDGYWIAPSGESFLFQPKQQACEDYSEKCSEWVAWDTNECNRNSDYMLIHCKKSCNVCSDNSEAEL</sequence>
<dbReference type="AlphaFoldDB" id="A0AAD2FF12"/>
<evidence type="ECO:0000256" key="1">
    <source>
        <dbReference type="SAM" id="SignalP"/>
    </source>
</evidence>
<keyword evidence="4" id="KW-1185">Reference proteome</keyword>
<keyword evidence="1" id="KW-0732">Signal</keyword>
<dbReference type="Pfam" id="PF01549">
    <property type="entry name" value="ShK"/>
    <property type="match status" value="1"/>
</dbReference>
<gene>
    <name evidence="3" type="ORF">CYCCA115_LOCUS3615</name>
</gene>
<dbReference type="SMART" id="SM00254">
    <property type="entry name" value="ShKT"/>
    <property type="match status" value="1"/>
</dbReference>
<dbReference type="InterPro" id="IPR003582">
    <property type="entry name" value="ShKT_dom"/>
</dbReference>
<dbReference type="Proteomes" id="UP001295423">
    <property type="component" value="Unassembled WGS sequence"/>
</dbReference>
<reference evidence="3" key="1">
    <citation type="submission" date="2023-08" db="EMBL/GenBank/DDBJ databases">
        <authorList>
            <person name="Audoor S."/>
            <person name="Bilcke G."/>
        </authorList>
    </citation>
    <scope>NUCLEOTIDE SEQUENCE</scope>
</reference>
<name>A0AAD2FF12_9STRA</name>
<evidence type="ECO:0000313" key="4">
    <source>
        <dbReference type="Proteomes" id="UP001295423"/>
    </source>
</evidence>
<feature type="domain" description="ShKT" evidence="2">
    <location>
        <begin position="339"/>
        <end position="375"/>
    </location>
</feature>
<evidence type="ECO:0000259" key="2">
    <source>
        <dbReference type="PROSITE" id="PS51670"/>
    </source>
</evidence>
<comment type="caution">
    <text evidence="3">The sequence shown here is derived from an EMBL/GenBank/DDBJ whole genome shotgun (WGS) entry which is preliminary data.</text>
</comment>
<feature type="chain" id="PRO_5042249041" description="ShKT domain-containing protein" evidence="1">
    <location>
        <begin position="21"/>
        <end position="383"/>
    </location>
</feature>
<organism evidence="3 4">
    <name type="scientific">Cylindrotheca closterium</name>
    <dbReference type="NCBI Taxonomy" id="2856"/>
    <lineage>
        <taxon>Eukaryota</taxon>
        <taxon>Sar</taxon>
        <taxon>Stramenopiles</taxon>
        <taxon>Ochrophyta</taxon>
        <taxon>Bacillariophyta</taxon>
        <taxon>Bacillariophyceae</taxon>
        <taxon>Bacillariophycidae</taxon>
        <taxon>Bacillariales</taxon>
        <taxon>Bacillariaceae</taxon>
        <taxon>Cylindrotheca</taxon>
    </lineage>
</organism>
<dbReference type="EMBL" id="CAKOGP040000335">
    <property type="protein sequence ID" value="CAJ1934156.1"/>
    <property type="molecule type" value="Genomic_DNA"/>
</dbReference>